<dbReference type="CDD" id="cd04059">
    <property type="entry name" value="Peptidases_S8_Protein_convertases_Kexins_Furin-like"/>
    <property type="match status" value="1"/>
</dbReference>
<evidence type="ECO:0000313" key="10">
    <source>
        <dbReference type="Proteomes" id="UP000077752"/>
    </source>
</evidence>
<organism evidence="9 10">
    <name type="scientific">Pseudomonas putida</name>
    <name type="common">Arthrobacter siderocapsulatus</name>
    <dbReference type="NCBI Taxonomy" id="303"/>
    <lineage>
        <taxon>Bacteria</taxon>
        <taxon>Pseudomonadati</taxon>
        <taxon>Pseudomonadota</taxon>
        <taxon>Gammaproteobacteria</taxon>
        <taxon>Pseudomonadales</taxon>
        <taxon>Pseudomonadaceae</taxon>
        <taxon>Pseudomonas</taxon>
    </lineage>
</organism>
<keyword evidence="4" id="KW-0378">Hydrolase</keyword>
<reference evidence="9 10" key="1">
    <citation type="submission" date="2016-03" db="EMBL/GenBank/DDBJ databases">
        <title>Draft Genome Assembly of Pseudomonas putida strain CBF10-2.</title>
        <authorList>
            <person name="Iyer R.S."/>
            <person name="Damania A."/>
        </authorList>
    </citation>
    <scope>NUCLEOTIDE SEQUENCE [LARGE SCALE GENOMIC DNA]</scope>
    <source>
        <strain evidence="9 10">CBF10-2</strain>
    </source>
</reference>
<dbReference type="InterPro" id="IPR002884">
    <property type="entry name" value="P_dom"/>
</dbReference>
<dbReference type="InterPro" id="IPR008979">
    <property type="entry name" value="Galactose-bd-like_sf"/>
</dbReference>
<dbReference type="PROSITE" id="PS51892">
    <property type="entry name" value="SUBTILASE"/>
    <property type="match status" value="1"/>
</dbReference>
<feature type="domain" description="P/Homo B" evidence="8">
    <location>
        <begin position="1035"/>
        <end position="1183"/>
    </location>
</feature>
<name>A0A177SQQ5_PSEPU</name>
<dbReference type="Pfam" id="PF17892">
    <property type="entry name" value="Cadherin_5"/>
    <property type="match status" value="1"/>
</dbReference>
<dbReference type="PANTHER" id="PTHR42884">
    <property type="entry name" value="PROPROTEIN CONVERTASE SUBTILISIN/KEXIN-RELATED"/>
    <property type="match status" value="1"/>
</dbReference>
<dbReference type="EMBL" id="LUCV01000012">
    <property type="protein sequence ID" value="OAI93325.1"/>
    <property type="molecule type" value="Genomic_DNA"/>
</dbReference>
<dbReference type="Pfam" id="PF00082">
    <property type="entry name" value="Peptidase_S8"/>
    <property type="match status" value="1"/>
</dbReference>
<dbReference type="GO" id="GO:0016485">
    <property type="term" value="P:protein processing"/>
    <property type="evidence" value="ECO:0007669"/>
    <property type="project" value="TreeGrafter"/>
</dbReference>
<dbReference type="PANTHER" id="PTHR42884:SF14">
    <property type="entry name" value="NEUROENDOCRINE CONVERTASE 1"/>
    <property type="match status" value="1"/>
</dbReference>
<sequence>MPSFNVETPPVEADLQLQINTTPAPRQEILDEDRVRDDVANGFVQNRATHSIAFSDGTLDKTDFTSAQMGSITTGGIRPGELQPDPNVQPSSHLSRFYRDGNESGSPDFSLRNAVVLGGLSAQTVVNTFVDPLLLDLSGNGAGMTAISDGVLFDVDNSGSLRRTGWADAHTGMLVREDGSGIRNISQLFSEYYGGQAGVDGGSGQRPHKDGFAALASEDGNQDGAINAQDSIWSQLRVWVDANQDGRAEGAELKTPDELGITAIRVDQVSPLAEQRQGNQVLARGTFTREGVEREILAVNFLSDSVSNRITPQPGGNIIESTSEGTTTRAFASQSTTNEVLDAATLGVTNLYGGSGDDVLTAAAGGSWLVGGQGSNTYVGGAGDDVFVISATDDPTNIKGNGGRDTALIVGDKGVALNMAESGLTIAQGGRGKDIIASGGTRGVFIKGGSGDSTLIGGAGNDVLSGGSGRNTIIGGSGKSVIYAGPKGDSILASDGGSIIYAGGGADLIQGGPADDVIEAGRGDAQIDGGGGVNLVSLHGGHDQYLITRTATGYQVVDKVAGRDGKLALTNIQKLGFSDLSGIDLATPNALPIADTVEAASDHEDGIQIIPAAALLSNDQPLNSTGPLRIANLSDARGATVSLTEQGDVQVVPKADHSGVISFKYDLVDAQGNPSATVVDLDTGASAPLRALVTLRAADGPLDPLVARQWYLDDINVLPVWDDYTGKGVRIGQFEPGGRFAVSPEIFDTRHPDLQANVDQAWLQTQRAQGGPPDVVSNHATQVAGVMVAARNGEGGVGIAYEATLGGHYLANSGEDLTSLGQMINYDIANNSWGFSNDFALTSLQGGLITTATALATNARYAAGNGRGGLGTIIVAAGGNQRAKGGSAQGSLTNNNRYTIEVGAINARTDLSTLQVASVPFSNPGTSLLVSAPGSHVFSTSHSLETERGALVGDTYSATQGTSFAAPIVSGVVALMLQANPNLGYRDVQHILALSARQVEDPQTAWRTNGSRQWNGGGMHVSDDYGFGLVDARAAVRLAESWTGQATAANETVLSASSGVLEQAVAPGEVLSFALQMAPGVQTEHVEIDIEAVTGRLGDMTLTLVSPTGTRSLLLDRHGKAPGSADGDPGSTREGAFNYTFMSTHDRAEASEGTWTLEVGNVAGGLPLALHQWALRISGKASTADDTYFYTDEFEALVAAQPGRAVLDDALNGQAGGRNTLNAGATSRDVVADLGTGIASIGATGLVIANQGIHNLISGDGNDQLAAGPADALLDGGRGRNVLTGGAGRDLFVVHRRSGGLDAVAGFEAGRDVIALGGFSGTRFSDLQLHESDDGVELALGNEQYLMVLGHSAATLGAGDFRFEERVSIPARYLGGSVPDQPDEGPKSMGVVMLAGGGGGVSYVSDASGQLVASLTGTVYSRDGAAADVFVVVKQEGVDHYGNALRGFRQGIDKIDLSQTGIESFEALELSKVQRATINGLAQIHGVSVKSSALGSDGKPVELLYLDALDLAQVTREDFIFAKAGQSPVTPDPTQPEAPGATLLASLAVPDIGHLIDSMAAFAPQAQPGFLPMDDGHRGMAAMMAVGA</sequence>
<dbReference type="Gene3D" id="2.60.120.260">
    <property type="entry name" value="Galactose-binding domain-like"/>
    <property type="match status" value="1"/>
</dbReference>
<proteinExistence type="inferred from homology"/>
<evidence type="ECO:0000313" key="9">
    <source>
        <dbReference type="EMBL" id="OAI93325.1"/>
    </source>
</evidence>
<dbReference type="Pfam" id="PF01483">
    <property type="entry name" value="P_proprotein"/>
    <property type="match status" value="1"/>
</dbReference>
<evidence type="ECO:0000259" key="8">
    <source>
        <dbReference type="PROSITE" id="PS51829"/>
    </source>
</evidence>
<dbReference type="GO" id="GO:0005737">
    <property type="term" value="C:cytoplasm"/>
    <property type="evidence" value="ECO:0007669"/>
    <property type="project" value="UniProtKB-ARBA"/>
</dbReference>
<dbReference type="PRINTS" id="PR00313">
    <property type="entry name" value="CABNDNGRPT"/>
</dbReference>
<evidence type="ECO:0000256" key="1">
    <source>
        <dbReference type="ARBA" id="ARBA00005325"/>
    </source>
</evidence>
<evidence type="ECO:0000256" key="6">
    <source>
        <dbReference type="ARBA" id="ARBA00022837"/>
    </source>
</evidence>
<dbReference type="SUPFAM" id="SSF49785">
    <property type="entry name" value="Galactose-binding domain-like"/>
    <property type="match status" value="1"/>
</dbReference>
<dbReference type="InterPro" id="IPR041690">
    <property type="entry name" value="Cadherin_5"/>
</dbReference>
<protein>
    <submittedName>
        <fullName evidence="9">Peptidase S8</fullName>
    </submittedName>
</protein>
<dbReference type="SUPFAM" id="SSF51120">
    <property type="entry name" value="beta-Roll"/>
    <property type="match status" value="3"/>
</dbReference>
<dbReference type="InterPro" id="IPR034182">
    <property type="entry name" value="Kexin/furin"/>
</dbReference>
<dbReference type="InterPro" id="IPR001343">
    <property type="entry name" value="Hemolysn_Ca-bd"/>
</dbReference>
<dbReference type="InterPro" id="IPR011049">
    <property type="entry name" value="Serralysin-like_metalloprot_C"/>
</dbReference>
<evidence type="ECO:0000256" key="4">
    <source>
        <dbReference type="ARBA" id="ARBA00022801"/>
    </source>
</evidence>
<dbReference type="GO" id="GO:0004252">
    <property type="term" value="F:serine-type endopeptidase activity"/>
    <property type="evidence" value="ECO:0007669"/>
    <property type="project" value="InterPro"/>
</dbReference>
<accession>A0A177SQQ5</accession>
<dbReference type="InterPro" id="IPR023828">
    <property type="entry name" value="Peptidase_S8_Ser-AS"/>
</dbReference>
<dbReference type="PROSITE" id="PS00138">
    <property type="entry name" value="SUBTILASE_SER"/>
    <property type="match status" value="1"/>
</dbReference>
<dbReference type="SUPFAM" id="SSF52743">
    <property type="entry name" value="Subtilisin-like"/>
    <property type="match status" value="1"/>
</dbReference>
<comment type="caution">
    <text evidence="7">Lacks conserved residue(s) required for the propagation of feature annotation.</text>
</comment>
<gene>
    <name evidence="9" type="ORF">AYO28_14645</name>
</gene>
<dbReference type="InterPro" id="IPR000209">
    <property type="entry name" value="Peptidase_S8/S53_dom"/>
</dbReference>
<keyword evidence="5" id="KW-0720">Serine protease</keyword>
<dbReference type="GO" id="GO:0005509">
    <property type="term" value="F:calcium ion binding"/>
    <property type="evidence" value="ECO:0007669"/>
    <property type="project" value="InterPro"/>
</dbReference>
<dbReference type="Gene3D" id="3.40.50.200">
    <property type="entry name" value="Peptidase S8/S53 domain"/>
    <property type="match status" value="1"/>
</dbReference>
<evidence type="ECO:0000256" key="2">
    <source>
        <dbReference type="ARBA" id="ARBA00022670"/>
    </source>
</evidence>
<dbReference type="Gene3D" id="2.150.10.10">
    <property type="entry name" value="Serralysin-like metalloprotease, C-terminal"/>
    <property type="match status" value="3"/>
</dbReference>
<comment type="similarity">
    <text evidence="1">Belongs to the peptidase S8 family. Furin subfamily.</text>
</comment>
<dbReference type="RefSeq" id="WP_064302444.1">
    <property type="nucleotide sequence ID" value="NZ_LUCV01000012.1"/>
</dbReference>
<keyword evidence="3" id="KW-0732">Signal</keyword>
<keyword evidence="6" id="KW-0106">Calcium</keyword>
<dbReference type="GO" id="GO:0012505">
    <property type="term" value="C:endomembrane system"/>
    <property type="evidence" value="ECO:0007669"/>
    <property type="project" value="UniProtKB-ARBA"/>
</dbReference>
<dbReference type="GO" id="GO:0016020">
    <property type="term" value="C:membrane"/>
    <property type="evidence" value="ECO:0007669"/>
    <property type="project" value="TreeGrafter"/>
</dbReference>
<evidence type="ECO:0000256" key="5">
    <source>
        <dbReference type="ARBA" id="ARBA00022825"/>
    </source>
</evidence>
<dbReference type="InterPro" id="IPR036852">
    <property type="entry name" value="Peptidase_S8/S53_dom_sf"/>
</dbReference>
<evidence type="ECO:0000256" key="3">
    <source>
        <dbReference type="ARBA" id="ARBA00022729"/>
    </source>
</evidence>
<keyword evidence="2" id="KW-0645">Protease</keyword>
<dbReference type="Proteomes" id="UP000077752">
    <property type="component" value="Unassembled WGS sequence"/>
</dbReference>
<dbReference type="PROSITE" id="PS51829">
    <property type="entry name" value="P_HOMO_B"/>
    <property type="match status" value="1"/>
</dbReference>
<comment type="caution">
    <text evidence="9">The sequence shown here is derived from an EMBL/GenBank/DDBJ whole genome shotgun (WGS) entry which is preliminary data.</text>
</comment>
<dbReference type="Pfam" id="PF00353">
    <property type="entry name" value="HemolysinCabind"/>
    <property type="match status" value="4"/>
</dbReference>
<evidence type="ECO:0000256" key="7">
    <source>
        <dbReference type="PROSITE-ProRule" id="PRU01240"/>
    </source>
</evidence>